<accession>A0A0E0ITQ6</accession>
<dbReference type="SUPFAM" id="SSF81383">
    <property type="entry name" value="F-box domain"/>
    <property type="match status" value="1"/>
</dbReference>
<dbReference type="eggNOG" id="ENOG502QWF7">
    <property type="taxonomic scope" value="Eukaryota"/>
</dbReference>
<dbReference type="OMA" id="NCECDEH"/>
<evidence type="ECO:0000313" key="4">
    <source>
        <dbReference type="Proteomes" id="UP000006591"/>
    </source>
</evidence>
<dbReference type="Gene3D" id="3.80.10.10">
    <property type="entry name" value="Ribonuclease Inhibitor"/>
    <property type="match status" value="1"/>
</dbReference>
<feature type="compositionally biased region" description="Basic and acidic residues" evidence="1">
    <location>
        <begin position="15"/>
        <end position="27"/>
    </location>
</feature>
<proteinExistence type="predicted"/>
<dbReference type="InterPro" id="IPR055312">
    <property type="entry name" value="FBL15-like"/>
</dbReference>
<feature type="compositionally biased region" description="Pro residues" evidence="1">
    <location>
        <begin position="1"/>
        <end position="11"/>
    </location>
</feature>
<sequence length="601" mass="67690">MPPPPPPPPPMGDGEVERAGMETDGGGEDHISALPDDLLCSILLRLGSTPAAGQTSLLSRRWRRLPSKLPRLLFPFPSTPPCVGPGIAANTAPVLRHVDVVCCDSPAGATATWLHLLAPRLAHDGVVYFRNTMSRRRLMAPHRGLGLASPSPTFELPCFATAAKLWLRLEFLNLELPRSGVFAHLTEMFLEHVDFNHRGRGDFGHTFSTPRCPLLRILRIAMCTGIDTMGIYSDSLHHFELEFVPGLMELTLMAPGLRTLELLSCFYYIEEWNCSIHAPDLESLRWGDRFNIGSVLFVGFARLQQLAAFTIPVFGRPDNTIIQEFALLLGRFSAVYRLDLLLSYEIDLDKYEYLMEYITKLPNMNTMSLWLYARGHSVGTSVFYLLSLCPSVKRLQLTLLDGTVANSPCHSNCECDEHPDWNEWEAIVHGLEEAEIRSFRGTEHDFNFVALLFLVSPALKKMTITLDCMADASEESCQKLREIVAGHPGACLEIHQNTSGVFYEFRQSNFTKIPDDHYYDSRNLDDKQYMMDYITILPHAEKLFLRLSSGPHAYGACPDDWKTKHISLDFQEVEVHGIEGVKHELKLFFRGNYFDGQLISG</sequence>
<dbReference type="Pfam" id="PF00646">
    <property type="entry name" value="F-box"/>
    <property type="match status" value="1"/>
</dbReference>
<dbReference type="SUPFAM" id="SSF52047">
    <property type="entry name" value="RNI-like"/>
    <property type="match status" value="1"/>
</dbReference>
<dbReference type="STRING" id="4536.A0A0E0ITQ6"/>
<evidence type="ECO:0000313" key="3">
    <source>
        <dbReference type="EnsemblPlants" id="ONIVA10G13780.1"/>
    </source>
</evidence>
<reference evidence="3" key="2">
    <citation type="submission" date="2018-04" db="EMBL/GenBank/DDBJ databases">
        <title>OnivRS2 (Oryza nivara Reference Sequence Version 2).</title>
        <authorList>
            <person name="Zhang J."/>
            <person name="Kudrna D."/>
            <person name="Lee S."/>
            <person name="Talag J."/>
            <person name="Rajasekar S."/>
            <person name="Welchert J."/>
            <person name="Hsing Y.-I."/>
            <person name="Wing R.A."/>
        </authorList>
    </citation>
    <scope>NUCLEOTIDE SEQUENCE [LARGE SCALE GENOMIC DNA]</scope>
</reference>
<dbReference type="Gramene" id="ONIVA10G13780.1">
    <property type="protein sequence ID" value="ONIVA10G13780.1"/>
    <property type="gene ID" value="ONIVA10G13780"/>
</dbReference>
<protein>
    <recommendedName>
        <fullName evidence="2">F-box domain-containing protein</fullName>
    </recommendedName>
</protein>
<evidence type="ECO:0000259" key="2">
    <source>
        <dbReference type="Pfam" id="PF00646"/>
    </source>
</evidence>
<keyword evidence="4" id="KW-1185">Reference proteome</keyword>
<dbReference type="PANTHER" id="PTHR34709:SF11">
    <property type="entry name" value="OS07G0113600 PROTEIN"/>
    <property type="match status" value="1"/>
</dbReference>
<feature type="domain" description="F-box" evidence="2">
    <location>
        <begin position="31"/>
        <end position="70"/>
    </location>
</feature>
<feature type="region of interest" description="Disordered" evidence="1">
    <location>
        <begin position="1"/>
        <end position="27"/>
    </location>
</feature>
<dbReference type="Proteomes" id="UP000006591">
    <property type="component" value="Chromosome 10"/>
</dbReference>
<reference evidence="3" key="1">
    <citation type="submission" date="2015-04" db="UniProtKB">
        <authorList>
            <consortium name="EnsemblPlants"/>
        </authorList>
    </citation>
    <scope>IDENTIFICATION</scope>
    <source>
        <strain evidence="3">SL10</strain>
    </source>
</reference>
<dbReference type="EnsemblPlants" id="ONIVA10G13780.1">
    <property type="protein sequence ID" value="ONIVA10G13780.1"/>
    <property type="gene ID" value="ONIVA10G13780"/>
</dbReference>
<dbReference type="HOGENOM" id="CLU_017148_5_2_1"/>
<name>A0A0E0ITQ6_ORYNI</name>
<dbReference type="InterPro" id="IPR001810">
    <property type="entry name" value="F-box_dom"/>
</dbReference>
<dbReference type="PANTHER" id="PTHR34709">
    <property type="entry name" value="OS10G0396666 PROTEIN"/>
    <property type="match status" value="1"/>
</dbReference>
<evidence type="ECO:0000256" key="1">
    <source>
        <dbReference type="SAM" id="MobiDB-lite"/>
    </source>
</evidence>
<dbReference type="InterPro" id="IPR032675">
    <property type="entry name" value="LRR_dom_sf"/>
</dbReference>
<dbReference type="AlphaFoldDB" id="A0A0E0ITQ6"/>
<dbReference type="InterPro" id="IPR036047">
    <property type="entry name" value="F-box-like_dom_sf"/>
</dbReference>
<organism evidence="3">
    <name type="scientific">Oryza nivara</name>
    <name type="common">Indian wild rice</name>
    <name type="synonym">Oryza sativa f. spontanea</name>
    <dbReference type="NCBI Taxonomy" id="4536"/>
    <lineage>
        <taxon>Eukaryota</taxon>
        <taxon>Viridiplantae</taxon>
        <taxon>Streptophyta</taxon>
        <taxon>Embryophyta</taxon>
        <taxon>Tracheophyta</taxon>
        <taxon>Spermatophyta</taxon>
        <taxon>Magnoliopsida</taxon>
        <taxon>Liliopsida</taxon>
        <taxon>Poales</taxon>
        <taxon>Poaceae</taxon>
        <taxon>BOP clade</taxon>
        <taxon>Oryzoideae</taxon>
        <taxon>Oryzeae</taxon>
        <taxon>Oryzinae</taxon>
        <taxon>Oryza</taxon>
    </lineage>
</organism>